<keyword evidence="3" id="KW-1003">Cell membrane</keyword>
<gene>
    <name evidence="8" type="ORF">QO231_12900</name>
</gene>
<evidence type="ECO:0000256" key="5">
    <source>
        <dbReference type="ARBA" id="ARBA00022989"/>
    </source>
</evidence>
<dbReference type="InterPro" id="IPR003688">
    <property type="entry name" value="TraG/VirD4"/>
</dbReference>
<dbReference type="Proteomes" id="UP001255416">
    <property type="component" value="Unassembled WGS sequence"/>
</dbReference>
<dbReference type="Pfam" id="PF02534">
    <property type="entry name" value="T4SS-DNA_transf"/>
    <property type="match status" value="1"/>
</dbReference>
<dbReference type="PANTHER" id="PTHR37937">
    <property type="entry name" value="CONJUGATIVE TRANSFER: DNA TRANSPORT"/>
    <property type="match status" value="1"/>
</dbReference>
<dbReference type="CDD" id="cd01127">
    <property type="entry name" value="TrwB_TraG_TraD_VirD4"/>
    <property type="match status" value="2"/>
</dbReference>
<protein>
    <submittedName>
        <fullName evidence="8">Type IV secretory system conjugative DNA transfer family protein</fullName>
    </submittedName>
</protein>
<dbReference type="EMBL" id="JASMWN010000009">
    <property type="protein sequence ID" value="MDU9004746.1"/>
    <property type="molecule type" value="Genomic_DNA"/>
</dbReference>
<feature type="transmembrane region" description="Helical" evidence="7">
    <location>
        <begin position="16"/>
        <end position="37"/>
    </location>
</feature>
<sequence length="712" mass="77659">MILERWPDLSPTTKGTFLGFCAVLSVGGGLALSGLVLSRGLNLAIDPLSDLLLWPRVALSEYSDTETAKWVKLGGYAGLAPTLLITMAFLKNRPKQDLHGKARFALDQDIKAAGLRATNGLIAGFTGPLPSRNYGKPVDRFGRVVEDGSIKTAAAGHLTSKNLLSYGGPEHMFLYAPTRSGKGVAVVVPNLLNWPGSAVILDIKKENWTLTAGFRKSGGQVVYLFDPMEPSGKTHRWNPLSTVRRGGDFQIEDLQRLADLFIPVHSKDPFFDRAAQTAFVGVGGYLAETPDLPFTLGEIFRQLTLTGNIVETFKDRIKKRKDDGHPLSWQTEAALTDFISKSENTFESVKSTITANLGLFANPMLDRATSHSDFDFADLRKRRMSIYVGITPNNLGRLGPLLNLFFQSCVDANMQELPENNPALKHKVLLCMDEFAAVGELPSFKRGIGYFAGYGLKVLTIIQTPAQLSDIYGVDGAAAYMDNAGVEIVFTPKSLKEARNLSERFGTFAMESKNESRAKHLADSKGTTISTTEQKRALMMPQELLAMDQSKALVIIAGQPPVLANKLRYYAEAVFLERARIPPPDVPSIIKGATSDELADVKAENLRQRAELGAVKEQLAKITALVAYRDENVANGQPASVDMTDEEIANPETILPERLTLDHSAARSQLHALKASGQLATRDGVRDLLSSLGVKPHDTAIQDTANQRDVNV</sequence>
<keyword evidence="4 7" id="KW-0812">Transmembrane</keyword>
<dbReference type="SUPFAM" id="SSF52540">
    <property type="entry name" value="P-loop containing nucleoside triphosphate hydrolases"/>
    <property type="match status" value="1"/>
</dbReference>
<evidence type="ECO:0000313" key="9">
    <source>
        <dbReference type="Proteomes" id="UP001255416"/>
    </source>
</evidence>
<reference evidence="9" key="1">
    <citation type="submission" date="2023-05" db="EMBL/GenBank/DDBJ databases">
        <title>Sedimentitalea sp. nov. JM2-8.</title>
        <authorList>
            <person name="Huang J."/>
        </authorList>
    </citation>
    <scope>NUCLEOTIDE SEQUENCE [LARGE SCALE GENOMIC DNA]</scope>
    <source>
        <strain evidence="9">KHS03</strain>
    </source>
</reference>
<evidence type="ECO:0000256" key="4">
    <source>
        <dbReference type="ARBA" id="ARBA00022692"/>
    </source>
</evidence>
<comment type="subcellular location">
    <subcellularLocation>
        <location evidence="1">Cell membrane</location>
        <topology evidence="1">Multi-pass membrane protein</topology>
    </subcellularLocation>
</comment>
<dbReference type="RefSeq" id="WP_316776892.1">
    <property type="nucleotide sequence ID" value="NZ_JASMWN010000009.1"/>
</dbReference>
<accession>A0ABU3VEY9</accession>
<evidence type="ECO:0000256" key="2">
    <source>
        <dbReference type="ARBA" id="ARBA00008806"/>
    </source>
</evidence>
<comment type="similarity">
    <text evidence="2">Belongs to the VirD4/TraG family.</text>
</comment>
<keyword evidence="9" id="KW-1185">Reference proteome</keyword>
<comment type="caution">
    <text evidence="8">The sequence shown here is derived from an EMBL/GenBank/DDBJ whole genome shotgun (WGS) entry which is preliminary data.</text>
</comment>
<dbReference type="PANTHER" id="PTHR37937:SF1">
    <property type="entry name" value="CONJUGATIVE TRANSFER: DNA TRANSPORT"/>
    <property type="match status" value="1"/>
</dbReference>
<keyword evidence="5 7" id="KW-1133">Transmembrane helix</keyword>
<name>A0ABU3VEY9_9RHOB</name>
<dbReference type="InterPro" id="IPR027417">
    <property type="entry name" value="P-loop_NTPase"/>
</dbReference>
<dbReference type="InterPro" id="IPR051539">
    <property type="entry name" value="T4SS-coupling_protein"/>
</dbReference>
<organism evidence="8 9">
    <name type="scientific">Sedimentitalea todarodis</name>
    <dbReference type="NCBI Taxonomy" id="1631240"/>
    <lineage>
        <taxon>Bacteria</taxon>
        <taxon>Pseudomonadati</taxon>
        <taxon>Pseudomonadota</taxon>
        <taxon>Alphaproteobacteria</taxon>
        <taxon>Rhodobacterales</taxon>
        <taxon>Paracoccaceae</taxon>
        <taxon>Sedimentitalea</taxon>
    </lineage>
</organism>
<keyword evidence="6 7" id="KW-0472">Membrane</keyword>
<evidence type="ECO:0000256" key="6">
    <source>
        <dbReference type="ARBA" id="ARBA00023136"/>
    </source>
</evidence>
<proteinExistence type="inferred from homology"/>
<dbReference type="Gene3D" id="3.40.50.300">
    <property type="entry name" value="P-loop containing nucleotide triphosphate hydrolases"/>
    <property type="match status" value="1"/>
</dbReference>
<evidence type="ECO:0000256" key="1">
    <source>
        <dbReference type="ARBA" id="ARBA00004651"/>
    </source>
</evidence>
<evidence type="ECO:0000256" key="3">
    <source>
        <dbReference type="ARBA" id="ARBA00022475"/>
    </source>
</evidence>
<evidence type="ECO:0000256" key="7">
    <source>
        <dbReference type="SAM" id="Phobius"/>
    </source>
</evidence>
<evidence type="ECO:0000313" key="8">
    <source>
        <dbReference type="EMBL" id="MDU9004746.1"/>
    </source>
</evidence>
<feature type="transmembrane region" description="Helical" evidence="7">
    <location>
        <begin position="73"/>
        <end position="90"/>
    </location>
</feature>